<gene>
    <name evidence="1" type="ORF">KCMC57_19640</name>
</gene>
<protein>
    <submittedName>
        <fullName evidence="1">Uncharacterized protein</fullName>
    </submittedName>
</protein>
<accession>A0AB33JVX7</accession>
<dbReference type="EMBL" id="AP035881">
    <property type="protein sequence ID" value="BFP45596.1"/>
    <property type="molecule type" value="Genomic_DNA"/>
</dbReference>
<organism evidence="1">
    <name type="scientific">Kitasatospora sp. CMC57</name>
    <dbReference type="NCBI Taxonomy" id="3231513"/>
    <lineage>
        <taxon>Bacteria</taxon>
        <taxon>Bacillati</taxon>
        <taxon>Actinomycetota</taxon>
        <taxon>Actinomycetes</taxon>
        <taxon>Kitasatosporales</taxon>
        <taxon>Streptomycetaceae</taxon>
        <taxon>Kitasatospora</taxon>
    </lineage>
</organism>
<dbReference type="AlphaFoldDB" id="A0AB33JVX7"/>
<name>A0AB33JVX7_9ACTN</name>
<reference evidence="1" key="1">
    <citation type="submission" date="2024-07" db="EMBL/GenBank/DDBJ databases">
        <title>Complete genome sequences of cellulolytic bacteria, Kitasatospora sp. CMC57 and Streptomyces sp. CMC78, isolated from Japanese agricultural soil.</title>
        <authorList>
            <person name="Hashimoto T."/>
            <person name="Ito M."/>
            <person name="Iwamoto M."/>
            <person name="Fukahori D."/>
            <person name="Shoda T."/>
            <person name="Sakoda M."/>
            <person name="Morohoshi T."/>
            <person name="Mitsuboshi M."/>
            <person name="Nishizawa T."/>
        </authorList>
    </citation>
    <scope>NUCLEOTIDE SEQUENCE</scope>
    <source>
        <strain evidence="1">CMC57</strain>
    </source>
</reference>
<sequence length="124" mass="13589">MSTETTTRPLTAPQPDNTSFAAVRAVITAFAPYRLLELEREREQAFAQALGTDSLGPVHLFLRRWGTVADTERELATATRLHRSEYSARSGLDPDERRESALELAAVLLTVAAELAAPDGGRRP</sequence>
<dbReference type="RefSeq" id="WP_407988089.1">
    <property type="nucleotide sequence ID" value="NZ_AP035881.2"/>
</dbReference>
<evidence type="ECO:0000313" key="1">
    <source>
        <dbReference type="EMBL" id="BFP45596.1"/>
    </source>
</evidence>
<proteinExistence type="predicted"/>